<dbReference type="SUPFAM" id="SSF52777">
    <property type="entry name" value="CoA-dependent acyltransferases"/>
    <property type="match status" value="1"/>
</dbReference>
<gene>
    <name evidence="1" type="ORF">GRAN_3647</name>
</gene>
<evidence type="ECO:0000313" key="2">
    <source>
        <dbReference type="Proteomes" id="UP000289437"/>
    </source>
</evidence>
<evidence type="ECO:0000313" key="1">
    <source>
        <dbReference type="EMBL" id="RXH54544.1"/>
    </source>
</evidence>
<name>A0A4V1L551_9BACT</name>
<accession>A0A4V1L551</accession>
<organism evidence="1 2">
    <name type="scientific">Granulicella sibirica</name>
    <dbReference type="NCBI Taxonomy" id="2479048"/>
    <lineage>
        <taxon>Bacteria</taxon>
        <taxon>Pseudomonadati</taxon>
        <taxon>Acidobacteriota</taxon>
        <taxon>Terriglobia</taxon>
        <taxon>Terriglobales</taxon>
        <taxon>Acidobacteriaceae</taxon>
        <taxon>Granulicella</taxon>
    </lineage>
</organism>
<reference evidence="2" key="2">
    <citation type="submission" date="2019-02" db="EMBL/GenBank/DDBJ databases">
        <title>Granulicella sibirica sp. nov., a psychrotolerant acidobacterium isolated from an organic soil layer in forested tundra, West Siberia.</title>
        <authorList>
            <person name="Oshkin I.Y."/>
            <person name="Kulichevskaya I.S."/>
            <person name="Rijpstra W.I.C."/>
            <person name="Sinninghe Damste J.S."/>
            <person name="Rakitin A.L."/>
            <person name="Ravin N.V."/>
            <person name="Dedysh S.N."/>
        </authorList>
    </citation>
    <scope>NUCLEOTIDE SEQUENCE [LARGE SCALE GENOMIC DNA]</scope>
    <source>
        <strain evidence="2">AF10</strain>
    </source>
</reference>
<dbReference type="RefSeq" id="WP_128914314.1">
    <property type="nucleotide sequence ID" value="NZ_RDSM01000003.1"/>
</dbReference>
<dbReference type="Proteomes" id="UP000289437">
    <property type="component" value="Unassembled WGS sequence"/>
</dbReference>
<dbReference type="InterPro" id="IPR001707">
    <property type="entry name" value="Cmp_AcTrfase"/>
</dbReference>
<protein>
    <submittedName>
        <fullName evidence="1">Chloramphenicol acetyltransferase</fullName>
    </submittedName>
</protein>
<dbReference type="EMBL" id="RDSM01000003">
    <property type="protein sequence ID" value="RXH54544.1"/>
    <property type="molecule type" value="Genomic_DNA"/>
</dbReference>
<reference evidence="1 2" key="1">
    <citation type="submission" date="2018-11" db="EMBL/GenBank/DDBJ databases">
        <authorList>
            <person name="Mardanov A.V."/>
            <person name="Ravin N.V."/>
            <person name="Dedysh S.N."/>
        </authorList>
    </citation>
    <scope>NUCLEOTIDE SEQUENCE [LARGE SCALE GENOMIC DNA]</scope>
    <source>
        <strain evidence="1 2">AF10</strain>
    </source>
</reference>
<dbReference type="PANTHER" id="PTHR38474:SF1">
    <property type="entry name" value="SLR0299 PROTEIN"/>
    <property type="match status" value="1"/>
</dbReference>
<dbReference type="Pfam" id="PF00302">
    <property type="entry name" value="CAT"/>
    <property type="match status" value="1"/>
</dbReference>
<sequence>MHGIAVGSRQRIDLETWERRASFELFRNFTEPYHGVCLRVDCTATYRYAKEHRLSVFLSLLHRSLVAAHEVEHFRTRLVDGTVWRYDTIHGGSAVGRENGTIGFGHYPFRQGLEDFVREGTVELERVRGRDDMERYPDANLIRFSVLPWFDFTSISHAREFTREDSAPRITFGKITDANGRCTMPVSIHVHHALVDGLHVAQFVERFEEAMGAPDAVFP</sequence>
<comment type="caution">
    <text evidence="1">The sequence shown here is derived from an EMBL/GenBank/DDBJ whole genome shotgun (WGS) entry which is preliminary data.</text>
</comment>
<dbReference type="InterPro" id="IPR023213">
    <property type="entry name" value="CAT-like_dom_sf"/>
</dbReference>
<proteinExistence type="predicted"/>
<dbReference type="GO" id="GO:0008811">
    <property type="term" value="F:chloramphenicol O-acetyltransferase activity"/>
    <property type="evidence" value="ECO:0007669"/>
    <property type="project" value="InterPro"/>
</dbReference>
<keyword evidence="2" id="KW-1185">Reference proteome</keyword>
<dbReference type="AlphaFoldDB" id="A0A4V1L551"/>
<keyword evidence="1" id="KW-0808">Transferase</keyword>
<dbReference type="SMART" id="SM01059">
    <property type="entry name" value="CAT"/>
    <property type="match status" value="1"/>
</dbReference>
<dbReference type="PANTHER" id="PTHR38474">
    <property type="entry name" value="SLR0299 PROTEIN"/>
    <property type="match status" value="1"/>
</dbReference>
<dbReference type="OrthoDB" id="9801766at2"/>
<dbReference type="Gene3D" id="3.30.559.10">
    <property type="entry name" value="Chloramphenicol acetyltransferase-like domain"/>
    <property type="match status" value="1"/>
</dbReference>